<name>A0A7W8A4G6_9ACTN</name>
<accession>A0A7W8A4G6</accession>
<dbReference type="Pfam" id="PF00805">
    <property type="entry name" value="Pentapeptide"/>
    <property type="match status" value="1"/>
</dbReference>
<gene>
    <name evidence="1" type="ORF">HNR40_004912</name>
</gene>
<dbReference type="InterPro" id="IPR001646">
    <property type="entry name" value="5peptide_repeat"/>
</dbReference>
<proteinExistence type="predicted"/>
<evidence type="ECO:0000313" key="1">
    <source>
        <dbReference type="EMBL" id="MBB5079426.1"/>
    </source>
</evidence>
<protein>
    <submittedName>
        <fullName evidence="1">Uncharacterized protein YjbI with pentapeptide repeats</fullName>
    </submittedName>
</protein>
<comment type="caution">
    <text evidence="1">The sequence shown here is derived from an EMBL/GenBank/DDBJ whole genome shotgun (WGS) entry which is preliminary data.</text>
</comment>
<keyword evidence="2" id="KW-1185">Reference proteome</keyword>
<dbReference type="Gene3D" id="2.160.20.80">
    <property type="entry name" value="E3 ubiquitin-protein ligase SopA"/>
    <property type="match status" value="1"/>
</dbReference>
<dbReference type="RefSeq" id="WP_184965028.1">
    <property type="nucleotide sequence ID" value="NZ_JACHIN010000006.1"/>
</dbReference>
<dbReference type="PANTHER" id="PTHR14136:SF17">
    <property type="entry name" value="BTB_POZ DOMAIN-CONTAINING PROTEIN KCTD9"/>
    <property type="match status" value="1"/>
</dbReference>
<dbReference type="InterPro" id="IPR051082">
    <property type="entry name" value="Pentapeptide-BTB/POZ_domain"/>
</dbReference>
<dbReference type="Proteomes" id="UP000568380">
    <property type="component" value="Unassembled WGS sequence"/>
</dbReference>
<dbReference type="EMBL" id="JACHIN010000006">
    <property type="protein sequence ID" value="MBB5079426.1"/>
    <property type="molecule type" value="Genomic_DNA"/>
</dbReference>
<dbReference type="SUPFAM" id="SSF141571">
    <property type="entry name" value="Pentapeptide repeat-like"/>
    <property type="match status" value="1"/>
</dbReference>
<evidence type="ECO:0000313" key="2">
    <source>
        <dbReference type="Proteomes" id="UP000568380"/>
    </source>
</evidence>
<sequence length="265" mass="28694">MLDDSLRADCANCFGLCCVALPFARSADFAIEKEAGRPCPNLREDFGCGIHAGLRQKGFTGCTVYDCFGAGQKVAQVTYGGVDWRRESAGQMFAVFPVMRQLHELLWYLAESLGHPAAEPVHEELRKAFDHVDGLTRQQPERLLELDVAQVRGEVNALLTRVSELVRAGSGRKQKNRRGADLMGAKLRGADLRGANLRGAYLIGADLRGADLRQADLIGADLRGADVRGARLAGSLFLTQFQVNAAAGDAATTLSSALIRPDHWS</sequence>
<reference evidence="1 2" key="1">
    <citation type="submission" date="2020-08" db="EMBL/GenBank/DDBJ databases">
        <title>Genomic Encyclopedia of Type Strains, Phase IV (KMG-IV): sequencing the most valuable type-strain genomes for metagenomic binning, comparative biology and taxonomic classification.</title>
        <authorList>
            <person name="Goeker M."/>
        </authorList>
    </citation>
    <scope>NUCLEOTIDE SEQUENCE [LARGE SCALE GENOMIC DNA]</scope>
    <source>
        <strain evidence="1 2">DSM 45385</strain>
    </source>
</reference>
<organism evidence="1 2">
    <name type="scientific">Nonomuraea endophytica</name>
    <dbReference type="NCBI Taxonomy" id="714136"/>
    <lineage>
        <taxon>Bacteria</taxon>
        <taxon>Bacillati</taxon>
        <taxon>Actinomycetota</taxon>
        <taxon>Actinomycetes</taxon>
        <taxon>Streptosporangiales</taxon>
        <taxon>Streptosporangiaceae</taxon>
        <taxon>Nonomuraea</taxon>
    </lineage>
</organism>
<dbReference type="AlphaFoldDB" id="A0A7W8A4G6"/>
<dbReference type="PANTHER" id="PTHR14136">
    <property type="entry name" value="BTB_POZ DOMAIN-CONTAINING PROTEIN KCTD9"/>
    <property type="match status" value="1"/>
</dbReference>